<dbReference type="InterPro" id="IPR052527">
    <property type="entry name" value="Metal_cation-efflux_comp"/>
</dbReference>
<keyword evidence="6" id="KW-0489">Methyltransferase</keyword>
<dbReference type="Proteomes" id="UP000430670">
    <property type="component" value="Unassembled WGS sequence"/>
</dbReference>
<sequence>MLLWFAGTLLVQRWVELMIAQKNAAWMFQQGGYERGREHYKYIVILHGFFFVSLIAEGGRSSPPTWWFFPAVAFTLAQILRYWSISSLGRFWNTRIIILPDAPVVVRGPYRFLRHPNYLVVIIELLAIPLIFGAYGTAVIVSLINLFLLRIRVQTEEKALAEATDYGIVMNDVPRLIPAGESD</sequence>
<reference evidence="6 7" key="1">
    <citation type="submission" date="2019-11" db="EMBL/GenBank/DDBJ databases">
        <title>Whole-genome sequence of a the green, strictly anaerobic photosynthetic bacterium Heliobacillus mobilis DSM 6151.</title>
        <authorList>
            <person name="Kyndt J.A."/>
            <person name="Meyer T.E."/>
        </authorList>
    </citation>
    <scope>NUCLEOTIDE SEQUENCE [LARGE SCALE GENOMIC DNA]</scope>
    <source>
        <strain evidence="6 7">DSM 6151</strain>
    </source>
</reference>
<feature type="transmembrane region" description="Helical" evidence="5">
    <location>
        <begin position="118"/>
        <end position="148"/>
    </location>
</feature>
<organism evidence="6 7">
    <name type="scientific">Heliobacterium mobile</name>
    <name type="common">Heliobacillus mobilis</name>
    <dbReference type="NCBI Taxonomy" id="28064"/>
    <lineage>
        <taxon>Bacteria</taxon>
        <taxon>Bacillati</taxon>
        <taxon>Bacillota</taxon>
        <taxon>Clostridia</taxon>
        <taxon>Eubacteriales</taxon>
        <taxon>Heliobacteriaceae</taxon>
        <taxon>Heliobacterium</taxon>
    </lineage>
</organism>
<dbReference type="EMBL" id="WNKU01000005">
    <property type="protein sequence ID" value="MTV48608.1"/>
    <property type="molecule type" value="Genomic_DNA"/>
</dbReference>
<dbReference type="GO" id="GO:0016020">
    <property type="term" value="C:membrane"/>
    <property type="evidence" value="ECO:0007669"/>
    <property type="project" value="UniProtKB-SubCell"/>
</dbReference>
<feature type="transmembrane region" description="Helical" evidence="5">
    <location>
        <begin position="40"/>
        <end position="59"/>
    </location>
</feature>
<evidence type="ECO:0000313" key="7">
    <source>
        <dbReference type="Proteomes" id="UP000430670"/>
    </source>
</evidence>
<dbReference type="OrthoDB" id="272002at2"/>
<evidence type="ECO:0000256" key="2">
    <source>
        <dbReference type="ARBA" id="ARBA00022692"/>
    </source>
</evidence>
<dbReference type="GO" id="GO:0032259">
    <property type="term" value="P:methylation"/>
    <property type="evidence" value="ECO:0007669"/>
    <property type="project" value="UniProtKB-KW"/>
</dbReference>
<protein>
    <submittedName>
        <fullName evidence="6">Isoprenylcysteine carboxyl methyltransferase</fullName>
    </submittedName>
</protein>
<name>A0A6I3SIC4_HELMO</name>
<keyword evidence="7" id="KW-1185">Reference proteome</keyword>
<feature type="transmembrane region" description="Helical" evidence="5">
    <location>
        <begin position="66"/>
        <end position="85"/>
    </location>
</feature>
<keyword evidence="4 5" id="KW-0472">Membrane</keyword>
<comment type="subcellular location">
    <subcellularLocation>
        <location evidence="1">Membrane</location>
        <topology evidence="1">Multi-pass membrane protein</topology>
    </subcellularLocation>
</comment>
<dbReference type="Gene3D" id="1.20.120.1630">
    <property type="match status" value="1"/>
</dbReference>
<evidence type="ECO:0000313" key="6">
    <source>
        <dbReference type="EMBL" id="MTV48608.1"/>
    </source>
</evidence>
<dbReference type="PANTHER" id="PTHR43847:SF1">
    <property type="entry name" value="BLL3993 PROTEIN"/>
    <property type="match status" value="1"/>
</dbReference>
<evidence type="ECO:0000256" key="1">
    <source>
        <dbReference type="ARBA" id="ARBA00004141"/>
    </source>
</evidence>
<proteinExistence type="predicted"/>
<dbReference type="AlphaFoldDB" id="A0A6I3SIC4"/>
<dbReference type="Pfam" id="PF04140">
    <property type="entry name" value="ICMT"/>
    <property type="match status" value="1"/>
</dbReference>
<comment type="caution">
    <text evidence="6">The sequence shown here is derived from an EMBL/GenBank/DDBJ whole genome shotgun (WGS) entry which is preliminary data.</text>
</comment>
<dbReference type="RefSeq" id="WP_155475713.1">
    <property type="nucleotide sequence ID" value="NZ_WNKU01000005.1"/>
</dbReference>
<keyword evidence="6" id="KW-0808">Transferase</keyword>
<dbReference type="PANTHER" id="PTHR43847">
    <property type="entry name" value="BLL3993 PROTEIN"/>
    <property type="match status" value="1"/>
</dbReference>
<gene>
    <name evidence="6" type="ORF">GJ688_06390</name>
</gene>
<accession>A0A6I3SIC4</accession>
<evidence type="ECO:0000256" key="3">
    <source>
        <dbReference type="ARBA" id="ARBA00022989"/>
    </source>
</evidence>
<keyword evidence="3 5" id="KW-1133">Transmembrane helix</keyword>
<dbReference type="InterPro" id="IPR007269">
    <property type="entry name" value="ICMT_MeTrfase"/>
</dbReference>
<dbReference type="GO" id="GO:0004671">
    <property type="term" value="F:protein C-terminal S-isoprenylcysteine carboxyl O-methyltransferase activity"/>
    <property type="evidence" value="ECO:0007669"/>
    <property type="project" value="InterPro"/>
</dbReference>
<keyword evidence="2 5" id="KW-0812">Transmembrane</keyword>
<evidence type="ECO:0000256" key="5">
    <source>
        <dbReference type="SAM" id="Phobius"/>
    </source>
</evidence>
<evidence type="ECO:0000256" key="4">
    <source>
        <dbReference type="ARBA" id="ARBA00023136"/>
    </source>
</evidence>